<evidence type="ECO:0000313" key="2">
    <source>
        <dbReference type="EMBL" id="MEP0865972.1"/>
    </source>
</evidence>
<protein>
    <submittedName>
        <fullName evidence="2">DUF559 domain-containing protein</fullName>
    </submittedName>
</protein>
<accession>A0ABV0JTI3</accession>
<dbReference type="EMBL" id="JAMPKK010000035">
    <property type="protein sequence ID" value="MEP0865972.1"/>
    <property type="molecule type" value="Genomic_DNA"/>
</dbReference>
<evidence type="ECO:0000259" key="1">
    <source>
        <dbReference type="Pfam" id="PF04480"/>
    </source>
</evidence>
<dbReference type="Pfam" id="PF04480">
    <property type="entry name" value="DUF559"/>
    <property type="match status" value="1"/>
</dbReference>
<dbReference type="RefSeq" id="WP_190417989.1">
    <property type="nucleotide sequence ID" value="NZ_JAMPKK010000035.1"/>
</dbReference>
<evidence type="ECO:0000313" key="3">
    <source>
        <dbReference type="Proteomes" id="UP001442494"/>
    </source>
</evidence>
<dbReference type="InterPro" id="IPR007569">
    <property type="entry name" value="DUF559"/>
</dbReference>
<gene>
    <name evidence="2" type="ORF">NDI37_16005</name>
</gene>
<proteinExistence type="predicted"/>
<organism evidence="2 3">
    <name type="scientific">Funiculus sociatus GB2-A5</name>
    <dbReference type="NCBI Taxonomy" id="2933946"/>
    <lineage>
        <taxon>Bacteria</taxon>
        <taxon>Bacillati</taxon>
        <taxon>Cyanobacteriota</taxon>
        <taxon>Cyanophyceae</taxon>
        <taxon>Coleofasciculales</taxon>
        <taxon>Coleofasciculaceae</taxon>
        <taxon>Funiculus</taxon>
    </lineage>
</organism>
<name>A0ABV0JTI3_9CYAN</name>
<comment type="caution">
    <text evidence="2">The sequence shown here is derived from an EMBL/GenBank/DDBJ whole genome shotgun (WGS) entry which is preliminary data.</text>
</comment>
<sequence length="54" mass="6170">MPTLLNISEYDAERDKVLSARGLRLLRIKNAEVRKNIDDVLLDIYTACCDCEEA</sequence>
<dbReference type="Proteomes" id="UP001442494">
    <property type="component" value="Unassembled WGS sequence"/>
</dbReference>
<keyword evidence="3" id="KW-1185">Reference proteome</keyword>
<feature type="domain" description="DUF559" evidence="1">
    <location>
        <begin position="8"/>
        <end position="48"/>
    </location>
</feature>
<reference evidence="2 3" key="1">
    <citation type="submission" date="2022-04" db="EMBL/GenBank/DDBJ databases">
        <title>Positive selection, recombination, and allopatry shape intraspecific diversity of widespread and dominant cyanobacteria.</title>
        <authorList>
            <person name="Wei J."/>
            <person name="Shu W."/>
            <person name="Hu C."/>
        </authorList>
    </citation>
    <scope>NUCLEOTIDE SEQUENCE [LARGE SCALE GENOMIC DNA]</scope>
    <source>
        <strain evidence="2 3">GB2-A5</strain>
    </source>
</reference>